<feature type="compositionally biased region" description="Basic and acidic residues" evidence="9">
    <location>
        <begin position="824"/>
        <end position="837"/>
    </location>
</feature>
<dbReference type="PROSITE" id="PS50157">
    <property type="entry name" value="ZINC_FINGER_C2H2_2"/>
    <property type="match status" value="3"/>
</dbReference>
<dbReference type="InterPro" id="IPR036236">
    <property type="entry name" value="Znf_C2H2_sf"/>
</dbReference>
<dbReference type="PANTHER" id="PTHR46179:SF13">
    <property type="entry name" value="C2H2-TYPE DOMAIN-CONTAINING PROTEIN"/>
    <property type="match status" value="1"/>
</dbReference>
<dbReference type="GO" id="GO:0006357">
    <property type="term" value="P:regulation of transcription by RNA polymerase II"/>
    <property type="evidence" value="ECO:0007669"/>
    <property type="project" value="TreeGrafter"/>
</dbReference>
<dbReference type="EnsemblFungi" id="MAPG_05754T0">
    <property type="protein sequence ID" value="MAPG_05754T0"/>
    <property type="gene ID" value="MAPG_05754"/>
</dbReference>
<dbReference type="SUPFAM" id="SSF57667">
    <property type="entry name" value="beta-beta-alpha zinc fingers"/>
    <property type="match status" value="2"/>
</dbReference>
<feature type="domain" description="C2H2-type" evidence="10">
    <location>
        <begin position="642"/>
        <end position="668"/>
    </location>
</feature>
<protein>
    <recommendedName>
        <fullName evidence="10">C2H2-type domain-containing protein</fullName>
    </recommendedName>
</protein>
<dbReference type="SMART" id="SM00355">
    <property type="entry name" value="ZnF_C2H2"/>
    <property type="match status" value="5"/>
</dbReference>
<dbReference type="EMBL" id="GL876969">
    <property type="protein sequence ID" value="KLU86744.1"/>
    <property type="molecule type" value="Genomic_DNA"/>
</dbReference>
<dbReference type="GO" id="GO:0005634">
    <property type="term" value="C:nucleus"/>
    <property type="evidence" value="ECO:0007669"/>
    <property type="project" value="UniProtKB-SubCell"/>
</dbReference>
<evidence type="ECO:0000256" key="8">
    <source>
        <dbReference type="PROSITE-ProRule" id="PRU00042"/>
    </source>
</evidence>
<comment type="subcellular location">
    <subcellularLocation>
        <location evidence="1">Nucleus</location>
    </subcellularLocation>
</comment>
<evidence type="ECO:0000313" key="12">
    <source>
        <dbReference type="EnsemblFungi" id="MAPG_05754T0"/>
    </source>
</evidence>
<feature type="region of interest" description="Disordered" evidence="9">
    <location>
        <begin position="363"/>
        <end position="390"/>
    </location>
</feature>
<keyword evidence="13" id="KW-1185">Reference proteome</keyword>
<evidence type="ECO:0000256" key="3">
    <source>
        <dbReference type="ARBA" id="ARBA00022771"/>
    </source>
</evidence>
<keyword evidence="2" id="KW-0479">Metal-binding</keyword>
<reference evidence="11" key="3">
    <citation type="submission" date="2011-03" db="EMBL/GenBank/DDBJ databases">
        <title>Annotation of Magnaporthe poae ATCC 64411.</title>
        <authorList>
            <person name="Ma L.-J."/>
            <person name="Dead R."/>
            <person name="Young S.K."/>
            <person name="Zeng Q."/>
            <person name="Gargeya S."/>
            <person name="Fitzgerald M."/>
            <person name="Haas B."/>
            <person name="Abouelleil A."/>
            <person name="Alvarado L."/>
            <person name="Arachchi H.M."/>
            <person name="Berlin A."/>
            <person name="Brown A."/>
            <person name="Chapman S.B."/>
            <person name="Chen Z."/>
            <person name="Dunbar C."/>
            <person name="Freedman E."/>
            <person name="Gearin G."/>
            <person name="Gellesch M."/>
            <person name="Goldberg J."/>
            <person name="Griggs A."/>
            <person name="Gujja S."/>
            <person name="Heiman D."/>
            <person name="Howarth C."/>
            <person name="Larson L."/>
            <person name="Lui A."/>
            <person name="MacDonald P.J.P."/>
            <person name="Mehta T."/>
            <person name="Montmayeur A."/>
            <person name="Murphy C."/>
            <person name="Neiman D."/>
            <person name="Pearson M."/>
            <person name="Priest M."/>
            <person name="Roberts A."/>
            <person name="Saif S."/>
            <person name="Shea T."/>
            <person name="Shenoy N."/>
            <person name="Sisk P."/>
            <person name="Stolte C."/>
            <person name="Sykes S."/>
            <person name="Yandava C."/>
            <person name="Wortman J."/>
            <person name="Nusbaum C."/>
            <person name="Birren B."/>
        </authorList>
    </citation>
    <scope>NUCLEOTIDE SEQUENCE</scope>
    <source>
        <strain evidence="11">ATCC 64411</strain>
    </source>
</reference>
<feature type="domain" description="C2H2-type" evidence="10">
    <location>
        <begin position="189"/>
        <end position="216"/>
    </location>
</feature>
<evidence type="ECO:0000256" key="4">
    <source>
        <dbReference type="ARBA" id="ARBA00022833"/>
    </source>
</evidence>
<feature type="region of interest" description="Disordered" evidence="9">
    <location>
        <begin position="776"/>
        <end position="841"/>
    </location>
</feature>
<feature type="compositionally biased region" description="Low complexity" evidence="9">
    <location>
        <begin position="594"/>
        <end position="609"/>
    </location>
</feature>
<evidence type="ECO:0000259" key="10">
    <source>
        <dbReference type="PROSITE" id="PS50157"/>
    </source>
</evidence>
<feature type="domain" description="C2H2-type" evidence="10">
    <location>
        <begin position="614"/>
        <end position="638"/>
    </location>
</feature>
<feature type="region of interest" description="Disordered" evidence="9">
    <location>
        <begin position="293"/>
        <end position="337"/>
    </location>
</feature>
<sequence length="899" mass="98104">MDGSTTNAASAAHSTPGSHPGPVMNAAQGSDKMPSQTQNPGMPVAAGMLGVYFHQRDDPYFAGLRTQTQNQVSLGNVSGLSSAFQYRTSYVPPSESSIVSPSTATDSGYVSAPRHSIGIPSTYGGDADHFTDTQSMTGRLDDIVLFSSNFSSFPVNHAPQPNANVNNWVRDGQRPMPGHANNQAPATNHACSMCNQGFRTASDLKKHEARHTRPHHCQVPNCQRTKGFSTANDLARHTRSRHPDIATGHFYKCNKGSCANSSKLWPRADNFRQHLIRKHHYPHSIENIDEFLYSGPEPTADPNENGPAGLHMSNDCSDPATIQPLTSRTLGDPVGLDDRQVDTRMAHSNSAFSQHVSTMVGIQFSDMPPPGSGTSQIELHQPDDGQATYSGHDELHLDPATPQRLFSVPGSDVLEPRPGGESIQISAPERYMATENRTSAIYQDRQPHSYPPLTSSADTDLSRSGSLSAVSDAGPEHASFADMDEDCESECQPTDPGDDQDLPGENDTSVATPETGESEPIPAISPEEAHQAPGPSPVAIGAPNPPRPAPGEDHNAVQPDPQELVVKYLEQFKKNRGSEFDRLLEKLGYEKSRPSSSKSKNSSSSQGASSGPGVACKFPGCEATFQRECELRKHMKRHDKPYGCTFKPCTKTFGSKSDWKRHENSQHSPVDMWNCDEYVKRPPGGSSNAQRCNKVCYRRETFKFHLQKEHRFDSTHRINEKLESCRRAENCGSVFWCGFCVCLIEAKEKDGRWAERYDHIDAHICGRDTAQRRFSEWKHQDDDVSPHLDALPSSGRSESGSTSAGQSTSGGSGRCSTGSPPTDSSRDKRINDEELSRRAKRAKVGGSSRPCVWFCCNCRYFNSLALVDTCGGDSDCGHVRCAGCMVRETAMEPDLPGVT</sequence>
<dbReference type="AlphaFoldDB" id="A0A0C4E088"/>
<dbReference type="InterPro" id="IPR051061">
    <property type="entry name" value="Zinc_finger_trans_reg"/>
</dbReference>
<keyword evidence="5" id="KW-0805">Transcription regulation</keyword>
<feature type="region of interest" description="Disordered" evidence="9">
    <location>
        <begin position="590"/>
        <end position="613"/>
    </location>
</feature>
<organism evidence="12 13">
    <name type="scientific">Magnaporthiopsis poae (strain ATCC 64411 / 73-15)</name>
    <name type="common">Kentucky bluegrass fungus</name>
    <name type="synonym">Magnaporthe poae</name>
    <dbReference type="NCBI Taxonomy" id="644358"/>
    <lineage>
        <taxon>Eukaryota</taxon>
        <taxon>Fungi</taxon>
        <taxon>Dikarya</taxon>
        <taxon>Ascomycota</taxon>
        <taxon>Pezizomycotina</taxon>
        <taxon>Sordariomycetes</taxon>
        <taxon>Sordariomycetidae</taxon>
        <taxon>Magnaporthales</taxon>
        <taxon>Magnaporthaceae</taxon>
        <taxon>Magnaporthiopsis</taxon>
    </lineage>
</organism>
<evidence type="ECO:0000256" key="2">
    <source>
        <dbReference type="ARBA" id="ARBA00022723"/>
    </source>
</evidence>
<dbReference type="OMA" id="FKGRPCE"/>
<name>A0A0C4E088_MAGP6</name>
<evidence type="ECO:0000256" key="1">
    <source>
        <dbReference type="ARBA" id="ARBA00004123"/>
    </source>
</evidence>
<keyword evidence="7" id="KW-0539">Nucleus</keyword>
<reference evidence="13" key="2">
    <citation type="submission" date="2010-05" db="EMBL/GenBank/DDBJ databases">
        <title>The genome sequence of Magnaporthe poae strain ATCC 64411.</title>
        <authorList>
            <person name="Ma L.-J."/>
            <person name="Dead R."/>
            <person name="Young S."/>
            <person name="Zeng Q."/>
            <person name="Koehrsen M."/>
            <person name="Alvarado L."/>
            <person name="Berlin A."/>
            <person name="Chapman S.B."/>
            <person name="Chen Z."/>
            <person name="Freedman E."/>
            <person name="Gellesch M."/>
            <person name="Goldberg J."/>
            <person name="Griggs A."/>
            <person name="Gujja S."/>
            <person name="Heilman E.R."/>
            <person name="Heiman D."/>
            <person name="Hepburn T."/>
            <person name="Howarth C."/>
            <person name="Jen D."/>
            <person name="Larson L."/>
            <person name="Mehta T."/>
            <person name="Neiman D."/>
            <person name="Pearson M."/>
            <person name="Roberts A."/>
            <person name="Saif S."/>
            <person name="Shea T."/>
            <person name="Shenoy N."/>
            <person name="Sisk P."/>
            <person name="Stolte C."/>
            <person name="Sykes S."/>
            <person name="Walk T."/>
            <person name="White J."/>
            <person name="Yandava C."/>
            <person name="Haas B."/>
            <person name="Nusbaum C."/>
            <person name="Birren B."/>
        </authorList>
    </citation>
    <scope>NUCLEOTIDE SEQUENCE [LARGE SCALE GENOMIC DNA]</scope>
    <source>
        <strain evidence="13">ATCC 64411 / 73-15</strain>
    </source>
</reference>
<reference evidence="12" key="4">
    <citation type="journal article" date="2015" name="G3 (Bethesda)">
        <title>Genome sequences of three phytopathogenic species of the Magnaporthaceae family of fungi.</title>
        <authorList>
            <person name="Okagaki L.H."/>
            <person name="Nunes C.C."/>
            <person name="Sailsbery J."/>
            <person name="Clay B."/>
            <person name="Brown D."/>
            <person name="John T."/>
            <person name="Oh Y."/>
            <person name="Young N."/>
            <person name="Fitzgerald M."/>
            <person name="Haas B.J."/>
            <person name="Zeng Q."/>
            <person name="Young S."/>
            <person name="Adiconis X."/>
            <person name="Fan L."/>
            <person name="Levin J.Z."/>
            <person name="Mitchell T.K."/>
            <person name="Okubara P.A."/>
            <person name="Farman M.L."/>
            <person name="Kohn L.M."/>
            <person name="Birren B."/>
            <person name="Ma L.-J."/>
            <person name="Dean R.A."/>
        </authorList>
    </citation>
    <scope>NUCLEOTIDE SEQUENCE</scope>
    <source>
        <strain evidence="12">ATCC 64411 / 73-15</strain>
    </source>
</reference>
<dbReference type="PANTHER" id="PTHR46179">
    <property type="entry name" value="ZINC FINGER PROTEIN"/>
    <property type="match status" value="1"/>
</dbReference>
<evidence type="ECO:0000256" key="7">
    <source>
        <dbReference type="ARBA" id="ARBA00023242"/>
    </source>
</evidence>
<keyword evidence="3 8" id="KW-0863">Zinc-finger</keyword>
<evidence type="ECO:0000256" key="5">
    <source>
        <dbReference type="ARBA" id="ARBA00023015"/>
    </source>
</evidence>
<proteinExistence type="predicted"/>
<reference evidence="12" key="5">
    <citation type="submission" date="2015-06" db="UniProtKB">
        <authorList>
            <consortium name="EnsemblFungi"/>
        </authorList>
    </citation>
    <scope>IDENTIFICATION</scope>
    <source>
        <strain evidence="12">ATCC 64411</strain>
    </source>
</reference>
<dbReference type="Proteomes" id="UP000011715">
    <property type="component" value="Unassembled WGS sequence"/>
</dbReference>
<dbReference type="EMBL" id="ADBL01001375">
    <property type="status" value="NOT_ANNOTATED_CDS"/>
    <property type="molecule type" value="Genomic_DNA"/>
</dbReference>
<reference evidence="11" key="1">
    <citation type="submission" date="2010-05" db="EMBL/GenBank/DDBJ databases">
        <title>The Genome Sequence of Magnaporthe poae strain ATCC 64411.</title>
        <authorList>
            <consortium name="The Broad Institute Genome Sequencing Platform"/>
            <consortium name="Broad Institute Genome Sequencing Center for Infectious Disease"/>
            <person name="Ma L.-J."/>
            <person name="Dead R."/>
            <person name="Young S."/>
            <person name="Zeng Q."/>
            <person name="Koehrsen M."/>
            <person name="Alvarado L."/>
            <person name="Berlin A."/>
            <person name="Chapman S.B."/>
            <person name="Chen Z."/>
            <person name="Freedman E."/>
            <person name="Gellesch M."/>
            <person name="Goldberg J."/>
            <person name="Griggs A."/>
            <person name="Gujja S."/>
            <person name="Heilman E.R."/>
            <person name="Heiman D."/>
            <person name="Hepburn T."/>
            <person name="Howarth C."/>
            <person name="Jen D."/>
            <person name="Larson L."/>
            <person name="Mehta T."/>
            <person name="Neiman D."/>
            <person name="Pearson M."/>
            <person name="Roberts A."/>
            <person name="Saif S."/>
            <person name="Shea T."/>
            <person name="Shenoy N."/>
            <person name="Sisk P."/>
            <person name="Stolte C."/>
            <person name="Sykes S."/>
            <person name="Walk T."/>
            <person name="White J."/>
            <person name="Yandava C."/>
            <person name="Haas B."/>
            <person name="Nusbaum C."/>
            <person name="Birren B."/>
        </authorList>
    </citation>
    <scope>NUCLEOTIDE SEQUENCE</scope>
    <source>
        <strain evidence="11">ATCC 64411</strain>
    </source>
</reference>
<dbReference type="GO" id="GO:0008270">
    <property type="term" value="F:zinc ion binding"/>
    <property type="evidence" value="ECO:0007669"/>
    <property type="project" value="UniProtKB-KW"/>
</dbReference>
<keyword evidence="4" id="KW-0862">Zinc</keyword>
<accession>A0A0C4E088</accession>
<dbReference type="Gene3D" id="3.30.160.60">
    <property type="entry name" value="Classic Zinc Finger"/>
    <property type="match status" value="2"/>
</dbReference>
<evidence type="ECO:0000313" key="11">
    <source>
        <dbReference type="EMBL" id="KLU86744.1"/>
    </source>
</evidence>
<feature type="compositionally biased region" description="Low complexity" evidence="9">
    <location>
        <begin position="1"/>
        <end position="15"/>
    </location>
</feature>
<feature type="region of interest" description="Disordered" evidence="9">
    <location>
        <begin position="1"/>
        <end position="41"/>
    </location>
</feature>
<dbReference type="InterPro" id="IPR013087">
    <property type="entry name" value="Znf_C2H2_type"/>
</dbReference>
<dbReference type="PROSITE" id="PS00028">
    <property type="entry name" value="ZINC_FINGER_C2H2_1"/>
    <property type="match status" value="3"/>
</dbReference>
<evidence type="ECO:0000256" key="6">
    <source>
        <dbReference type="ARBA" id="ARBA00023163"/>
    </source>
</evidence>
<gene>
    <name evidence="11" type="ORF">MAPG_05754</name>
</gene>
<feature type="compositionally biased region" description="Low complexity" evidence="9">
    <location>
        <begin position="793"/>
        <end position="807"/>
    </location>
</feature>
<dbReference type="STRING" id="644358.A0A0C4E088"/>
<feature type="compositionally biased region" description="Basic and acidic residues" evidence="9">
    <location>
        <begin position="776"/>
        <end position="786"/>
    </location>
</feature>
<feature type="compositionally biased region" description="Polar residues" evidence="9">
    <location>
        <begin position="452"/>
        <end position="469"/>
    </location>
</feature>
<feature type="region of interest" description="Disordered" evidence="9">
    <location>
        <begin position="407"/>
        <end position="558"/>
    </location>
</feature>
<dbReference type="eggNOG" id="ENOG502S2SN">
    <property type="taxonomic scope" value="Eukaryota"/>
</dbReference>
<dbReference type="VEuPathDB" id="FungiDB:MAPG_05754"/>
<evidence type="ECO:0000313" key="13">
    <source>
        <dbReference type="Proteomes" id="UP000011715"/>
    </source>
</evidence>
<evidence type="ECO:0000256" key="9">
    <source>
        <dbReference type="SAM" id="MobiDB-lite"/>
    </source>
</evidence>
<dbReference type="OrthoDB" id="6077919at2759"/>
<keyword evidence="6" id="KW-0804">Transcription</keyword>